<dbReference type="Proteomes" id="UP000706891">
    <property type="component" value="Unassembled WGS sequence"/>
</dbReference>
<dbReference type="InterPro" id="IPR038071">
    <property type="entry name" value="UROD/MetE-like_sf"/>
</dbReference>
<organism evidence="2 3">
    <name type="scientific">Marseilla massiliensis</name>
    <dbReference type="NCBI Taxonomy" id="1841864"/>
    <lineage>
        <taxon>Bacteria</taxon>
        <taxon>Pseudomonadati</taxon>
        <taxon>Bacteroidota</taxon>
        <taxon>Bacteroidia</taxon>
        <taxon>Bacteroidales</taxon>
        <taxon>Prevotellaceae</taxon>
        <taxon>Marseilla</taxon>
    </lineage>
</organism>
<dbReference type="AlphaFoldDB" id="A0A939B7K4"/>
<feature type="domain" description="Uroporphyrinogen decarboxylase (URO-D)" evidence="1">
    <location>
        <begin position="28"/>
        <end position="332"/>
    </location>
</feature>
<dbReference type="InterPro" id="IPR000257">
    <property type="entry name" value="Uroporphyrinogen_deCOase"/>
</dbReference>
<dbReference type="RefSeq" id="WP_205104145.1">
    <property type="nucleotide sequence ID" value="NZ_JACJJG010000022.1"/>
</dbReference>
<dbReference type="Gene3D" id="3.20.20.210">
    <property type="match status" value="1"/>
</dbReference>
<protein>
    <submittedName>
        <fullName evidence="2">Uroporphyrinogen decarboxylase family protein</fullName>
    </submittedName>
</protein>
<dbReference type="GO" id="GO:0004853">
    <property type="term" value="F:uroporphyrinogen decarboxylase activity"/>
    <property type="evidence" value="ECO:0007669"/>
    <property type="project" value="InterPro"/>
</dbReference>
<accession>A0A939B7K4</accession>
<dbReference type="Pfam" id="PF01208">
    <property type="entry name" value="URO-D"/>
    <property type="match status" value="1"/>
</dbReference>
<dbReference type="CDD" id="cd03465">
    <property type="entry name" value="URO-D_like"/>
    <property type="match status" value="1"/>
</dbReference>
<name>A0A939B7K4_9BACT</name>
<gene>
    <name evidence="2" type="ORF">H6A34_05995</name>
</gene>
<dbReference type="EMBL" id="JACJJG010000022">
    <property type="protein sequence ID" value="MBM6673423.1"/>
    <property type="molecule type" value="Genomic_DNA"/>
</dbReference>
<dbReference type="InterPro" id="IPR052024">
    <property type="entry name" value="Methanogen_methyltrans"/>
</dbReference>
<dbReference type="PANTHER" id="PTHR47099">
    <property type="entry name" value="METHYLCOBAMIDE:COM METHYLTRANSFERASE MTBA"/>
    <property type="match status" value="1"/>
</dbReference>
<dbReference type="PANTHER" id="PTHR47099:SF1">
    <property type="entry name" value="METHYLCOBAMIDE:COM METHYLTRANSFERASE MTBA"/>
    <property type="match status" value="1"/>
</dbReference>
<keyword evidence="3" id="KW-1185">Reference proteome</keyword>
<comment type="caution">
    <text evidence="2">The sequence shown here is derived from an EMBL/GenBank/DDBJ whole genome shotgun (WGS) entry which is preliminary data.</text>
</comment>
<reference evidence="2" key="2">
    <citation type="journal article" date="2021" name="Sci. Rep.">
        <title>The distribution of antibiotic resistance genes in chicken gut microbiota commensals.</title>
        <authorList>
            <person name="Juricova H."/>
            <person name="Matiasovicova J."/>
            <person name="Kubasova T."/>
            <person name="Cejkova D."/>
            <person name="Rychlik I."/>
        </authorList>
    </citation>
    <scope>NUCLEOTIDE SEQUENCE</scope>
    <source>
        <strain evidence="2">An824</strain>
    </source>
</reference>
<reference evidence="2" key="1">
    <citation type="submission" date="2020-08" db="EMBL/GenBank/DDBJ databases">
        <authorList>
            <person name="Cejkova D."/>
            <person name="Kubasova T."/>
            <person name="Jahodarova E."/>
            <person name="Rychlik I."/>
        </authorList>
    </citation>
    <scope>NUCLEOTIDE SEQUENCE</scope>
    <source>
        <strain evidence="2">An824</strain>
    </source>
</reference>
<evidence type="ECO:0000313" key="2">
    <source>
        <dbReference type="EMBL" id="MBM6673423.1"/>
    </source>
</evidence>
<evidence type="ECO:0000313" key="3">
    <source>
        <dbReference type="Proteomes" id="UP000706891"/>
    </source>
</evidence>
<dbReference type="GO" id="GO:0006779">
    <property type="term" value="P:porphyrin-containing compound biosynthetic process"/>
    <property type="evidence" value="ECO:0007669"/>
    <property type="project" value="InterPro"/>
</dbReference>
<evidence type="ECO:0000259" key="1">
    <source>
        <dbReference type="Pfam" id="PF01208"/>
    </source>
</evidence>
<sequence length="340" mass="36713">MTTNITEWMRSLIAGRPVAAVPIMTHPGIEIIGKRVVDAVTDGLVHADAVCAVAERYPTAAATVIMDLTVEAEAFGADIVFEPDEVPAVRSHLLNGPEDIGGLRVPSLRAGRVPEYIRANMAAARRITDRPVLAGCIGPFSLAGRLYDMSEIMMLIIERPDAARELLDKCTDFILKYCIALKEAGTAGVVMAEPAAGLLSDDDCMAFSSVYVRRVVEAVQDDTFAVVLHNCGNTGQCTHAMTATGAAAYHFGNKCDMAEVTRDVPATALSMGNLDPVSLFKDATPEGMRRATRELLERMEGFHNFVISSGCDTPPHTPLANIDAFFDEVERWNNSSNNLQ</sequence>
<dbReference type="SUPFAM" id="SSF51726">
    <property type="entry name" value="UROD/MetE-like"/>
    <property type="match status" value="1"/>
</dbReference>
<proteinExistence type="predicted"/>